<dbReference type="EMBL" id="ML771548">
    <property type="protein sequence ID" value="KAE9382434.1"/>
    <property type="molecule type" value="Genomic_DNA"/>
</dbReference>
<accession>A0A6A4GAD3</accession>
<name>A0A6A4GAD3_9AGAR</name>
<proteinExistence type="predicted"/>
<dbReference type="EMBL" id="ML769422">
    <property type="protein sequence ID" value="KAE9403810.1"/>
    <property type="molecule type" value="Genomic_DNA"/>
</dbReference>
<gene>
    <name evidence="2" type="ORF">BT96DRAFT_917356</name>
    <name evidence="1" type="ORF">BT96DRAFT_930278</name>
</gene>
<reference evidence="1" key="1">
    <citation type="journal article" date="2019" name="Environ. Microbiol.">
        <title>Fungal ecological strategies reflected in gene transcription - a case study of two litter decomposers.</title>
        <authorList>
            <person name="Barbi F."/>
            <person name="Kohler A."/>
            <person name="Barry K."/>
            <person name="Baskaran P."/>
            <person name="Daum C."/>
            <person name="Fauchery L."/>
            <person name="Ihrmark K."/>
            <person name="Kuo A."/>
            <person name="LaButti K."/>
            <person name="Lipzen A."/>
            <person name="Morin E."/>
            <person name="Grigoriev I.V."/>
            <person name="Henrissat B."/>
            <person name="Lindahl B."/>
            <person name="Martin F."/>
        </authorList>
    </citation>
    <scope>NUCLEOTIDE SEQUENCE</scope>
    <source>
        <strain evidence="1">JB14</strain>
    </source>
</reference>
<dbReference type="Proteomes" id="UP000799118">
    <property type="component" value="Unassembled WGS sequence"/>
</dbReference>
<dbReference type="AlphaFoldDB" id="A0A6A4GAD3"/>
<evidence type="ECO:0000313" key="3">
    <source>
        <dbReference type="Proteomes" id="UP000799118"/>
    </source>
</evidence>
<organism evidence="1 3">
    <name type="scientific">Gymnopus androsaceus JB14</name>
    <dbReference type="NCBI Taxonomy" id="1447944"/>
    <lineage>
        <taxon>Eukaryota</taxon>
        <taxon>Fungi</taxon>
        <taxon>Dikarya</taxon>
        <taxon>Basidiomycota</taxon>
        <taxon>Agaricomycotina</taxon>
        <taxon>Agaricomycetes</taxon>
        <taxon>Agaricomycetidae</taxon>
        <taxon>Agaricales</taxon>
        <taxon>Marasmiineae</taxon>
        <taxon>Omphalotaceae</taxon>
        <taxon>Gymnopus</taxon>
    </lineage>
</organism>
<evidence type="ECO:0000313" key="1">
    <source>
        <dbReference type="EMBL" id="KAE9382434.1"/>
    </source>
</evidence>
<keyword evidence="3" id="KW-1185">Reference proteome</keyword>
<sequence>MIVGPHNRDGKDGKSSAIGRSIYYLFRRVLCRTLHMLFKRLHKARFNVFCHLTRETTGFPLNVSLTL</sequence>
<protein>
    <submittedName>
        <fullName evidence="1">Uncharacterized protein</fullName>
    </submittedName>
</protein>
<evidence type="ECO:0000313" key="2">
    <source>
        <dbReference type="EMBL" id="KAE9403810.1"/>
    </source>
</evidence>